<feature type="compositionally biased region" description="Polar residues" evidence="5">
    <location>
        <begin position="459"/>
        <end position="469"/>
    </location>
</feature>
<feature type="domain" description="FYVE-type" evidence="6">
    <location>
        <begin position="50"/>
        <end position="111"/>
    </location>
</feature>
<keyword evidence="2 4" id="KW-0863">Zinc-finger</keyword>
<dbReference type="InterPro" id="IPR000306">
    <property type="entry name" value="Znf_FYVE"/>
</dbReference>
<dbReference type="AlphaFoldDB" id="A0A7S3JUA5"/>
<dbReference type="PROSITE" id="PS50178">
    <property type="entry name" value="ZF_FYVE"/>
    <property type="match status" value="1"/>
</dbReference>
<dbReference type="GO" id="GO:0008270">
    <property type="term" value="F:zinc ion binding"/>
    <property type="evidence" value="ECO:0007669"/>
    <property type="project" value="UniProtKB-KW"/>
</dbReference>
<organism evidence="7">
    <name type="scientific">Aureoumbra lagunensis</name>
    <dbReference type="NCBI Taxonomy" id="44058"/>
    <lineage>
        <taxon>Eukaryota</taxon>
        <taxon>Sar</taxon>
        <taxon>Stramenopiles</taxon>
        <taxon>Ochrophyta</taxon>
        <taxon>Pelagophyceae</taxon>
        <taxon>Pelagomonadales</taxon>
        <taxon>Aureoumbra</taxon>
    </lineage>
</organism>
<dbReference type="InterPro" id="IPR017455">
    <property type="entry name" value="Znf_FYVE-rel"/>
</dbReference>
<dbReference type="SMART" id="SM00064">
    <property type="entry name" value="FYVE"/>
    <property type="match status" value="1"/>
</dbReference>
<feature type="compositionally biased region" description="Basic and acidic residues" evidence="5">
    <location>
        <begin position="415"/>
        <end position="427"/>
    </location>
</feature>
<dbReference type="InterPro" id="IPR011011">
    <property type="entry name" value="Znf_FYVE_PHD"/>
</dbReference>
<feature type="region of interest" description="Disordered" evidence="5">
    <location>
        <begin position="415"/>
        <end position="492"/>
    </location>
</feature>
<reference evidence="7" key="1">
    <citation type="submission" date="2021-01" db="EMBL/GenBank/DDBJ databases">
        <authorList>
            <person name="Corre E."/>
            <person name="Pelletier E."/>
            <person name="Niang G."/>
            <person name="Scheremetjew M."/>
            <person name="Finn R."/>
            <person name="Kale V."/>
            <person name="Holt S."/>
            <person name="Cochrane G."/>
            <person name="Meng A."/>
            <person name="Brown T."/>
            <person name="Cohen L."/>
        </authorList>
    </citation>
    <scope>NUCLEOTIDE SEQUENCE</scope>
    <source>
        <strain evidence="7">CCMP1510</strain>
    </source>
</reference>
<keyword evidence="3" id="KW-0862">Zinc</keyword>
<evidence type="ECO:0000256" key="1">
    <source>
        <dbReference type="ARBA" id="ARBA00022723"/>
    </source>
</evidence>
<dbReference type="PANTHER" id="PTHR15629">
    <property type="entry name" value="SH3YL1 PROTEIN"/>
    <property type="match status" value="1"/>
</dbReference>
<accession>A0A7S3JUA5</accession>
<keyword evidence="1" id="KW-0479">Metal-binding</keyword>
<evidence type="ECO:0000256" key="2">
    <source>
        <dbReference type="ARBA" id="ARBA00022771"/>
    </source>
</evidence>
<dbReference type="InterPro" id="IPR051702">
    <property type="entry name" value="SH3_domain_YSC84-like"/>
</dbReference>
<dbReference type="PANTHER" id="PTHR15629:SF2">
    <property type="entry name" value="SH3 DOMAIN-CONTAINING YSC84-LIKE PROTEIN 1"/>
    <property type="match status" value="1"/>
</dbReference>
<sequence length="492" mass="53160">MYDHSSGAVWQSTASLGVVDEGSLPNMPPMWVSDSSAGSCMAINESSGEICGRVFDMIEWRHHCRFCGKVVCSRCSKKSALLPLKWAPYAAADFDWGLPRRVCNTCFLVLAPYQEGWAAQRAHAHKTNAVDGTGTSFVRYMNSPISFALSDEIKKASYTLQNLTDGVNYWDGDAEYIHKQLRNARGLLFLTVARLAFIGGVRVGTGLVIARIDHGDQGYRAWTAPCAVGTFGLTFGAVVGAEVTDTIVALDDAALLELADESTSKVSLGGRAGLAFGPIGRAASGEALLASDASATAATSYSHSRGFYGGVTLEGAYVKVRDDVNLAFFGKQTKAQDILIHATVQPPNAAQPLYAHLDNYYVKADAFAAEHPEYFASTSTTTTKSSSNPFFFLCAPTHNDDQSTTVPQFEQDFRARDATRDPIKPDESSLLGPPIRGPMPPTNSPRYPQHAFAYDRNDSYTNDVSSNPFASPEPKYQPDAGAWPESKNAVDI</sequence>
<dbReference type="EMBL" id="HBIJ01008378">
    <property type="protein sequence ID" value="CAE0365185.1"/>
    <property type="molecule type" value="Transcribed_RNA"/>
</dbReference>
<dbReference type="GO" id="GO:0035091">
    <property type="term" value="F:phosphatidylinositol binding"/>
    <property type="evidence" value="ECO:0007669"/>
    <property type="project" value="TreeGrafter"/>
</dbReference>
<dbReference type="InterPro" id="IPR007461">
    <property type="entry name" value="Ysc84_actin-binding"/>
</dbReference>
<gene>
    <name evidence="7" type="ORF">ALAG00032_LOCUS5927</name>
</gene>
<evidence type="ECO:0000313" key="7">
    <source>
        <dbReference type="EMBL" id="CAE0365185.1"/>
    </source>
</evidence>
<dbReference type="Gene3D" id="3.30.40.10">
    <property type="entry name" value="Zinc/RING finger domain, C3HC4 (zinc finger)"/>
    <property type="match status" value="1"/>
</dbReference>
<evidence type="ECO:0000256" key="4">
    <source>
        <dbReference type="PROSITE-ProRule" id="PRU00091"/>
    </source>
</evidence>
<evidence type="ECO:0000256" key="3">
    <source>
        <dbReference type="ARBA" id="ARBA00022833"/>
    </source>
</evidence>
<evidence type="ECO:0000256" key="5">
    <source>
        <dbReference type="SAM" id="MobiDB-lite"/>
    </source>
</evidence>
<protein>
    <recommendedName>
        <fullName evidence="6">FYVE-type domain-containing protein</fullName>
    </recommendedName>
</protein>
<dbReference type="SUPFAM" id="SSF57903">
    <property type="entry name" value="FYVE/PHD zinc finger"/>
    <property type="match status" value="1"/>
</dbReference>
<dbReference type="Pfam" id="PF04366">
    <property type="entry name" value="Ysc84"/>
    <property type="match status" value="1"/>
</dbReference>
<name>A0A7S3JUA5_9STRA</name>
<evidence type="ECO:0000259" key="6">
    <source>
        <dbReference type="PROSITE" id="PS50178"/>
    </source>
</evidence>
<dbReference type="InterPro" id="IPR013083">
    <property type="entry name" value="Znf_RING/FYVE/PHD"/>
</dbReference>
<proteinExistence type="predicted"/>
<dbReference type="Pfam" id="PF01363">
    <property type="entry name" value="FYVE"/>
    <property type="match status" value="1"/>
</dbReference>